<protein>
    <submittedName>
        <fullName evidence="1">Uncharacterized protein</fullName>
    </submittedName>
</protein>
<dbReference type="Proteomes" id="UP001365542">
    <property type="component" value="Unassembled WGS sequence"/>
</dbReference>
<sequence length="71" mass="8164">MASQNPYIAPHEMRRRSRGFQIEGRASGCYAAFELERQSRHRIRNPGTPLRQEPNTTTNNFVANVHLAHFA</sequence>
<dbReference type="AlphaFoldDB" id="A0AAV9XUN5"/>
<reference evidence="1 2" key="1">
    <citation type="submission" date="2019-10" db="EMBL/GenBank/DDBJ databases">
        <authorList>
            <person name="Palmer J.M."/>
        </authorList>
    </citation>
    <scope>NUCLEOTIDE SEQUENCE [LARGE SCALE GENOMIC DNA]</scope>
    <source>
        <strain evidence="1 2">TWF694</strain>
    </source>
</reference>
<proteinExistence type="predicted"/>
<accession>A0AAV9XUN5</accession>
<gene>
    <name evidence="1" type="ORF">TWF694_000229</name>
</gene>
<keyword evidence="2" id="KW-1185">Reference proteome</keyword>
<evidence type="ECO:0000313" key="2">
    <source>
        <dbReference type="Proteomes" id="UP001365542"/>
    </source>
</evidence>
<dbReference type="EMBL" id="JAVHJO010000001">
    <property type="protein sequence ID" value="KAK6543483.1"/>
    <property type="molecule type" value="Genomic_DNA"/>
</dbReference>
<comment type="caution">
    <text evidence="1">The sequence shown here is derived from an EMBL/GenBank/DDBJ whole genome shotgun (WGS) entry which is preliminary data.</text>
</comment>
<evidence type="ECO:0000313" key="1">
    <source>
        <dbReference type="EMBL" id="KAK6543483.1"/>
    </source>
</evidence>
<name>A0AAV9XUN5_9PEZI</name>
<organism evidence="1 2">
    <name type="scientific">Orbilia ellipsospora</name>
    <dbReference type="NCBI Taxonomy" id="2528407"/>
    <lineage>
        <taxon>Eukaryota</taxon>
        <taxon>Fungi</taxon>
        <taxon>Dikarya</taxon>
        <taxon>Ascomycota</taxon>
        <taxon>Pezizomycotina</taxon>
        <taxon>Orbiliomycetes</taxon>
        <taxon>Orbiliales</taxon>
        <taxon>Orbiliaceae</taxon>
        <taxon>Orbilia</taxon>
    </lineage>
</organism>